<dbReference type="InterPro" id="IPR036291">
    <property type="entry name" value="NAD(P)-bd_dom_sf"/>
</dbReference>
<dbReference type="InterPro" id="IPR001342">
    <property type="entry name" value="HDH_cat"/>
</dbReference>
<keyword evidence="16" id="KW-1185">Reference proteome</keyword>
<dbReference type="NCBIfam" id="NF004976">
    <property type="entry name" value="PRK06349.1"/>
    <property type="match status" value="1"/>
</dbReference>
<dbReference type="PROSITE" id="PS51671">
    <property type="entry name" value="ACT"/>
    <property type="match status" value="1"/>
</dbReference>
<evidence type="ECO:0000256" key="7">
    <source>
        <dbReference type="ARBA" id="ARBA00022697"/>
    </source>
</evidence>
<dbReference type="OrthoDB" id="9808167at2"/>
<dbReference type="GO" id="GO:0009086">
    <property type="term" value="P:methionine biosynthetic process"/>
    <property type="evidence" value="ECO:0007669"/>
    <property type="project" value="UniProtKB-KW"/>
</dbReference>
<evidence type="ECO:0000313" key="16">
    <source>
        <dbReference type="Proteomes" id="UP000285190"/>
    </source>
</evidence>
<dbReference type="SUPFAM" id="SSF51735">
    <property type="entry name" value="NAD(P)-binding Rossmann-fold domains"/>
    <property type="match status" value="1"/>
</dbReference>
<dbReference type="Gene3D" id="3.40.50.720">
    <property type="entry name" value="NAD(P)-binding Rossmann-like Domain"/>
    <property type="match status" value="1"/>
</dbReference>
<feature type="binding site" evidence="12">
    <location>
        <position position="102"/>
    </location>
    <ligand>
        <name>NADPH</name>
        <dbReference type="ChEBI" id="CHEBI:57783"/>
    </ligand>
</feature>
<dbReference type="InterPro" id="IPR019811">
    <property type="entry name" value="HDH_CS"/>
</dbReference>
<feature type="active site" description="Proton donor" evidence="11">
    <location>
        <position position="202"/>
    </location>
</feature>
<evidence type="ECO:0000256" key="13">
    <source>
        <dbReference type="RuleBase" id="RU004171"/>
    </source>
</evidence>
<evidence type="ECO:0000256" key="8">
    <source>
        <dbReference type="ARBA" id="ARBA00022857"/>
    </source>
</evidence>
<evidence type="ECO:0000256" key="4">
    <source>
        <dbReference type="ARBA" id="ARBA00013213"/>
    </source>
</evidence>
<accession>A0A418X239</accession>
<reference evidence="15 16" key="1">
    <citation type="submission" date="2018-09" db="EMBL/GenBank/DDBJ databases">
        <authorList>
            <person name="Zhu H."/>
        </authorList>
    </citation>
    <scope>NUCLEOTIDE SEQUENCE [LARGE SCALE GENOMIC DNA]</scope>
    <source>
        <strain evidence="15 16">K2R10-39</strain>
    </source>
</reference>
<evidence type="ECO:0000256" key="6">
    <source>
        <dbReference type="ARBA" id="ARBA00022605"/>
    </source>
</evidence>
<feature type="domain" description="ACT" evidence="14">
    <location>
        <begin position="352"/>
        <end position="429"/>
    </location>
</feature>
<sequence length="432" mass="45590">MKIGVLGFGNVAAATVQRFVFNRDLIASKLETEIEIAKVATRTVSRASGLVPQACVLTDDCWSVVDDPEIDVVIELIGGVELAKELVLRAIANGKHVITANKALLATSGEKILQLADQKGVCVLFEGAVAVSIPIIKTLKESAAANRVSSIVGILNGTSNYILSQMSEQGADFGDALAQAQQKGYAEADPALDVNGEDAAHKITILASLAFGVPVDFDMVRFKGITEIERADIQAAKRLGYELKLIAQAQLRNDKVSISVAPTLVPNHSMLAHVRGSMNGISLAGDLFGPAFFYGSGAGGVQTASAILADLIDLAQSTRDGKYVGAPNMGFKKSAMAGKEYLSSDECSSQFYLRLKVEDKVGVLAEVSAIFAKADVSVSTLLQDESREGMTDLIATTHAISTSKLQSILPLLQDAAGGHPVVTYPVLDERAD</sequence>
<comment type="pathway">
    <text evidence="1">Amino-acid biosynthesis; L-threonine biosynthesis; L-threonine from L-aspartate: step 3/5.</text>
</comment>
<evidence type="ECO:0000256" key="10">
    <source>
        <dbReference type="ARBA" id="ARBA00023167"/>
    </source>
</evidence>
<keyword evidence="6" id="KW-0028">Amino-acid biosynthesis</keyword>
<protein>
    <recommendedName>
        <fullName evidence="5">Homoserine dehydrogenase</fullName>
        <ecNumber evidence="4">1.1.1.3</ecNumber>
    </recommendedName>
</protein>
<dbReference type="EC" id="1.1.1.3" evidence="4"/>
<keyword evidence="7" id="KW-0791">Threonine biosynthesis</keyword>
<dbReference type="Pfam" id="PF03447">
    <property type="entry name" value="NAD_binding_3"/>
    <property type="match status" value="1"/>
</dbReference>
<gene>
    <name evidence="15" type="ORF">D3870_11300</name>
</gene>
<organism evidence="15 16">
    <name type="scientific">Noviherbaspirillum cavernae</name>
    <dbReference type="NCBI Taxonomy" id="2320862"/>
    <lineage>
        <taxon>Bacteria</taxon>
        <taxon>Pseudomonadati</taxon>
        <taxon>Pseudomonadota</taxon>
        <taxon>Betaproteobacteria</taxon>
        <taxon>Burkholderiales</taxon>
        <taxon>Oxalobacteraceae</taxon>
        <taxon>Noviherbaspirillum</taxon>
    </lineage>
</organism>
<dbReference type="SUPFAM" id="SSF55021">
    <property type="entry name" value="ACT-like"/>
    <property type="match status" value="1"/>
</dbReference>
<dbReference type="GO" id="GO:0009088">
    <property type="term" value="P:threonine biosynthetic process"/>
    <property type="evidence" value="ECO:0007669"/>
    <property type="project" value="UniProtKB-UniPathway"/>
</dbReference>
<dbReference type="Pfam" id="PF01842">
    <property type="entry name" value="ACT"/>
    <property type="match status" value="1"/>
</dbReference>
<evidence type="ECO:0000256" key="12">
    <source>
        <dbReference type="PIRSR" id="PIRSR000098-2"/>
    </source>
</evidence>
<dbReference type="PANTHER" id="PTHR43331:SF1">
    <property type="entry name" value="HOMOSERINE DEHYDROGENASE"/>
    <property type="match status" value="1"/>
</dbReference>
<dbReference type="InterPro" id="IPR016204">
    <property type="entry name" value="HDH"/>
</dbReference>
<evidence type="ECO:0000256" key="9">
    <source>
        <dbReference type="ARBA" id="ARBA00023002"/>
    </source>
</evidence>
<keyword evidence="8 12" id="KW-0521">NADP</keyword>
<dbReference type="RefSeq" id="WP_119739168.1">
    <property type="nucleotide sequence ID" value="NZ_QYUN01000002.1"/>
</dbReference>
<evidence type="ECO:0000313" key="15">
    <source>
        <dbReference type="EMBL" id="RJG06519.1"/>
    </source>
</evidence>
<dbReference type="Proteomes" id="UP000285190">
    <property type="component" value="Unassembled WGS sequence"/>
</dbReference>
<dbReference type="PROSITE" id="PS01042">
    <property type="entry name" value="HOMOSER_DHGENASE"/>
    <property type="match status" value="1"/>
</dbReference>
<comment type="caution">
    <text evidence="15">The sequence shown here is derived from an EMBL/GenBank/DDBJ whole genome shotgun (WGS) entry which is preliminary data.</text>
</comment>
<dbReference type="CDD" id="cd04881">
    <property type="entry name" value="ACT_HSDH-Hom"/>
    <property type="match status" value="1"/>
</dbReference>
<comment type="similarity">
    <text evidence="3 13">Belongs to the homoserine dehydrogenase family.</text>
</comment>
<proteinExistence type="inferred from homology"/>
<dbReference type="Pfam" id="PF00742">
    <property type="entry name" value="Homoserine_dh"/>
    <property type="match status" value="1"/>
</dbReference>
<evidence type="ECO:0000256" key="3">
    <source>
        <dbReference type="ARBA" id="ARBA00006753"/>
    </source>
</evidence>
<name>A0A418X239_9BURK</name>
<dbReference type="InterPro" id="IPR005106">
    <property type="entry name" value="Asp/hSer_DH_NAD-bd"/>
</dbReference>
<dbReference type="EMBL" id="QYUN01000002">
    <property type="protein sequence ID" value="RJG06519.1"/>
    <property type="molecule type" value="Genomic_DNA"/>
</dbReference>
<dbReference type="InterPro" id="IPR045865">
    <property type="entry name" value="ACT-like_dom_sf"/>
</dbReference>
<evidence type="ECO:0000256" key="11">
    <source>
        <dbReference type="PIRSR" id="PIRSR000098-1"/>
    </source>
</evidence>
<dbReference type="Gene3D" id="3.30.360.10">
    <property type="entry name" value="Dihydrodipicolinate Reductase, domain 2"/>
    <property type="match status" value="1"/>
</dbReference>
<dbReference type="AlphaFoldDB" id="A0A418X239"/>
<dbReference type="GO" id="GO:0004412">
    <property type="term" value="F:homoserine dehydrogenase activity"/>
    <property type="evidence" value="ECO:0007669"/>
    <property type="project" value="UniProtKB-EC"/>
</dbReference>
<dbReference type="UniPathway" id="UPA00051">
    <property type="reaction ID" value="UER00465"/>
</dbReference>
<evidence type="ECO:0000259" key="14">
    <source>
        <dbReference type="PROSITE" id="PS51671"/>
    </source>
</evidence>
<feature type="binding site" evidence="12">
    <location>
        <position position="187"/>
    </location>
    <ligand>
        <name>L-homoserine</name>
        <dbReference type="ChEBI" id="CHEBI:57476"/>
    </ligand>
</feature>
<keyword evidence="10" id="KW-0486">Methionine biosynthesis</keyword>
<dbReference type="UniPathway" id="UPA00050">
    <property type="reaction ID" value="UER00063"/>
</dbReference>
<dbReference type="Gene3D" id="3.30.70.260">
    <property type="match status" value="1"/>
</dbReference>
<dbReference type="SUPFAM" id="SSF55347">
    <property type="entry name" value="Glyceraldehyde-3-phosphate dehydrogenase-like, C-terminal domain"/>
    <property type="match status" value="1"/>
</dbReference>
<dbReference type="FunFam" id="3.30.360.10:FF:000005">
    <property type="entry name" value="Homoserine dehydrogenase"/>
    <property type="match status" value="1"/>
</dbReference>
<evidence type="ECO:0000256" key="1">
    <source>
        <dbReference type="ARBA" id="ARBA00005056"/>
    </source>
</evidence>
<evidence type="ECO:0000256" key="5">
    <source>
        <dbReference type="ARBA" id="ARBA00013376"/>
    </source>
</evidence>
<dbReference type="InterPro" id="IPR002912">
    <property type="entry name" value="ACT_dom"/>
</dbReference>
<dbReference type="GO" id="GO:0050661">
    <property type="term" value="F:NADP binding"/>
    <property type="evidence" value="ECO:0007669"/>
    <property type="project" value="InterPro"/>
</dbReference>
<evidence type="ECO:0000256" key="2">
    <source>
        <dbReference type="ARBA" id="ARBA00005062"/>
    </source>
</evidence>
<comment type="pathway">
    <text evidence="2">Amino-acid biosynthesis; L-methionine biosynthesis via de novo pathway; L-homoserine from L-aspartate: step 3/3.</text>
</comment>
<dbReference type="PANTHER" id="PTHR43331">
    <property type="entry name" value="HOMOSERINE DEHYDROGENASE"/>
    <property type="match status" value="1"/>
</dbReference>
<keyword evidence="9" id="KW-0560">Oxidoreductase</keyword>
<dbReference type="PIRSF" id="PIRSF000098">
    <property type="entry name" value="Homoser_dehydrog"/>
    <property type="match status" value="1"/>
</dbReference>